<dbReference type="Gene3D" id="3.40.50.300">
    <property type="entry name" value="P-loop containing nucleotide triphosphate hydrolases"/>
    <property type="match status" value="1"/>
</dbReference>
<dbReference type="PANTHER" id="PTHR42939">
    <property type="entry name" value="ABC TRANSPORTER ATP-BINDING PROTEIN ALBC-RELATED"/>
    <property type="match status" value="1"/>
</dbReference>
<dbReference type="Proteomes" id="UP000002382">
    <property type="component" value="Chromosome"/>
</dbReference>
<dbReference type="InterPro" id="IPR003593">
    <property type="entry name" value="AAA+_ATPase"/>
</dbReference>
<dbReference type="GO" id="GO:0016887">
    <property type="term" value="F:ATP hydrolysis activity"/>
    <property type="evidence" value="ECO:0007669"/>
    <property type="project" value="InterPro"/>
</dbReference>
<gene>
    <name evidence="5" type="ordered locus">Kole_0152</name>
</gene>
<dbReference type="CDD" id="cd03230">
    <property type="entry name" value="ABC_DR_subfamily_A"/>
    <property type="match status" value="1"/>
</dbReference>
<dbReference type="HOGENOM" id="CLU_000604_1_2_0"/>
<dbReference type="InterPro" id="IPR017871">
    <property type="entry name" value="ABC_transporter-like_CS"/>
</dbReference>
<dbReference type="InterPro" id="IPR051782">
    <property type="entry name" value="ABC_Transporter_VariousFunc"/>
</dbReference>
<dbReference type="OrthoDB" id="9775135at2"/>
<name>C5CIE4_KOSOT</name>
<protein>
    <submittedName>
        <fullName evidence="5">ABC transporter related</fullName>
    </submittedName>
</protein>
<dbReference type="InterPro" id="IPR003439">
    <property type="entry name" value="ABC_transporter-like_ATP-bd"/>
</dbReference>
<dbReference type="PROSITE" id="PS50893">
    <property type="entry name" value="ABC_TRANSPORTER_2"/>
    <property type="match status" value="1"/>
</dbReference>
<dbReference type="KEGG" id="kol:Kole_0152"/>
<keyword evidence="6" id="KW-1185">Reference proteome</keyword>
<dbReference type="AlphaFoldDB" id="C5CIE4"/>
<dbReference type="EMBL" id="CP001634">
    <property type="protein sequence ID" value="ACR78878.1"/>
    <property type="molecule type" value="Genomic_DNA"/>
</dbReference>
<sequence length="252" mass="28001">MIELKNVTKVYSGGVKAVDNLSLSVEKGEIFGFLGPNGAGKTTTIKMIVGLLKPTSGQIKVFGKELSKEPEAIKQRIGYVADEPLVMEKLRGYEYLNFIADVFGVPSDVRRERLERLLADFKLKDAIKDPVSSYSHGMKQKLTLIAALLHAPDLWILDEPIVGLDPESAYILKKMMRKHADSGKTVFFSTHVMEVAEKVCDRIGIIGKGKLLFVGTVEELKKARGEESLEKLFLEVTESEMEATDFSYLDAD</sequence>
<accession>C5CIE4</accession>
<feature type="domain" description="ABC transporter" evidence="4">
    <location>
        <begin position="2"/>
        <end position="233"/>
    </location>
</feature>
<evidence type="ECO:0000313" key="5">
    <source>
        <dbReference type="EMBL" id="ACR78878.1"/>
    </source>
</evidence>
<evidence type="ECO:0000259" key="4">
    <source>
        <dbReference type="PROSITE" id="PS50893"/>
    </source>
</evidence>
<dbReference type="GO" id="GO:0005524">
    <property type="term" value="F:ATP binding"/>
    <property type="evidence" value="ECO:0007669"/>
    <property type="project" value="UniProtKB-KW"/>
</dbReference>
<organism evidence="5 6">
    <name type="scientific">Kosmotoga olearia (strain ATCC BAA-1733 / DSM 21960 / TBF 19.5.1)</name>
    <dbReference type="NCBI Taxonomy" id="521045"/>
    <lineage>
        <taxon>Bacteria</taxon>
        <taxon>Thermotogati</taxon>
        <taxon>Thermotogota</taxon>
        <taxon>Thermotogae</taxon>
        <taxon>Kosmotogales</taxon>
        <taxon>Kosmotogaceae</taxon>
        <taxon>Kosmotoga</taxon>
    </lineage>
</organism>
<proteinExistence type="predicted"/>
<evidence type="ECO:0000256" key="3">
    <source>
        <dbReference type="ARBA" id="ARBA00022840"/>
    </source>
</evidence>
<keyword evidence="1" id="KW-0813">Transport</keyword>
<evidence type="ECO:0000256" key="1">
    <source>
        <dbReference type="ARBA" id="ARBA00022448"/>
    </source>
</evidence>
<dbReference type="Pfam" id="PF00005">
    <property type="entry name" value="ABC_tran"/>
    <property type="match status" value="1"/>
</dbReference>
<evidence type="ECO:0000313" key="6">
    <source>
        <dbReference type="Proteomes" id="UP000002382"/>
    </source>
</evidence>
<reference evidence="5" key="1">
    <citation type="submission" date="2009-06" db="EMBL/GenBank/DDBJ databases">
        <title>Complete sequence of Thermotogales bacterium TBF 19.5.1.</title>
        <authorList>
            <consortium name="US DOE Joint Genome Institute"/>
            <person name="Lucas S."/>
            <person name="Copeland A."/>
            <person name="Lapidus A."/>
            <person name="Glavina del Rio T."/>
            <person name="Tice H."/>
            <person name="Bruce D."/>
            <person name="Goodwin L."/>
            <person name="Pitluck S."/>
            <person name="Chertkov O."/>
            <person name="Brettin T."/>
            <person name="Detter J.C."/>
            <person name="Han C."/>
            <person name="Schmutz J."/>
            <person name="Larimer F."/>
            <person name="Land M."/>
            <person name="Hauser L."/>
            <person name="Kyrpides N."/>
            <person name="Ovchinnikova G."/>
            <person name="Noll K."/>
        </authorList>
    </citation>
    <scope>NUCLEOTIDE SEQUENCE [LARGE SCALE GENOMIC DNA]</scope>
    <source>
        <strain evidence="5">TBF 19.5.1</strain>
    </source>
</reference>
<dbReference type="RefSeq" id="WP_012744666.1">
    <property type="nucleotide sequence ID" value="NC_012785.1"/>
</dbReference>
<dbReference type="SUPFAM" id="SSF52540">
    <property type="entry name" value="P-loop containing nucleoside triphosphate hydrolases"/>
    <property type="match status" value="1"/>
</dbReference>
<dbReference type="PANTHER" id="PTHR42939:SF1">
    <property type="entry name" value="ABC TRANSPORTER ATP-BINDING PROTEIN ALBC-RELATED"/>
    <property type="match status" value="1"/>
</dbReference>
<dbReference type="InterPro" id="IPR027417">
    <property type="entry name" value="P-loop_NTPase"/>
</dbReference>
<keyword evidence="2" id="KW-0547">Nucleotide-binding</keyword>
<keyword evidence="3" id="KW-0067">ATP-binding</keyword>
<evidence type="ECO:0000256" key="2">
    <source>
        <dbReference type="ARBA" id="ARBA00022741"/>
    </source>
</evidence>
<dbReference type="PROSITE" id="PS00211">
    <property type="entry name" value="ABC_TRANSPORTER_1"/>
    <property type="match status" value="1"/>
</dbReference>
<reference evidence="5" key="2">
    <citation type="journal article" date="2011" name="J. Bacteriol.">
        <title>Genome Sequence of Kosmotoga olearia Strain TBF 19.5.1, a Thermophilic Bacterium with a Wide Growth Temperature Range, Isolated from the Troll B Oil Platform in the North Sea.</title>
        <authorList>
            <person name="Swithers K.S."/>
            <person name="Dipippo J.L."/>
            <person name="Bruce D.C."/>
            <person name="Detter C."/>
            <person name="Tapia R."/>
            <person name="Han S."/>
            <person name="Goodwin L.A."/>
            <person name="Han J."/>
            <person name="Woyke T."/>
            <person name="Pitluck S."/>
            <person name="Pennacchio L."/>
            <person name="Nolan M."/>
            <person name="Mikhailova N."/>
            <person name="Land M.L."/>
            <person name="Nesbo C.L."/>
            <person name="Gogarten J.P."/>
            <person name="Noll K.M."/>
        </authorList>
    </citation>
    <scope>NUCLEOTIDE SEQUENCE [LARGE SCALE GENOMIC DNA]</scope>
    <source>
        <strain evidence="5">TBF 19.5.1</strain>
    </source>
</reference>
<dbReference type="SMART" id="SM00382">
    <property type="entry name" value="AAA"/>
    <property type="match status" value="1"/>
</dbReference>
<dbReference type="eggNOG" id="COG1131">
    <property type="taxonomic scope" value="Bacteria"/>
</dbReference>
<dbReference type="STRING" id="521045.Kole_0152"/>